<dbReference type="Gene3D" id="3.30.40.10">
    <property type="entry name" value="Zinc/RING finger domain, C3HC4 (zinc finger)"/>
    <property type="match status" value="1"/>
</dbReference>
<dbReference type="Proteomes" id="UP000826234">
    <property type="component" value="Unassembled WGS sequence"/>
</dbReference>
<sequence length="414" mass="47165">MKVKETVSFVRDMAGTAASDAGRDPIKNLCEEATCSVCLEYFKDPVIIECGHNFCQACLTQCWDESGSPEISCPQCREKVLRRSLRPNWQLANMVEIAKELRSQKGEGKGKGCEKHQEPLKLFCKDHEYPICVVCDRSKEHENHKLIPLDEALEAYKGRIWNLLETLKNKREKILAYKADTAQESQGLLMEEVEKEISAKRETLSKELSLLESLIRKMEEKYRQPANEFLQDIGSFLQGHPKAKVTLDPETAHPRLILSEDRRTVTFGDKLQDLPDNPERFNLSPYVLGHEAFTGGRHFWEITVGSEEKWAIGVARKSVGRKGFIPYGPKGGIWRVGKWANAYRVSNPSRNSFLPQKEEPKRIRVTLNYEGSRVAFYNAETAALIFEYQEASFSGETILPFFSVVRKARLTLSS</sequence>
<dbReference type="SUPFAM" id="SSF49899">
    <property type="entry name" value="Concanavalin A-like lectins/glucanases"/>
    <property type="match status" value="1"/>
</dbReference>
<dbReference type="SUPFAM" id="SSF57845">
    <property type="entry name" value="B-box zinc-binding domain"/>
    <property type="match status" value="1"/>
</dbReference>
<dbReference type="Pfam" id="PF00622">
    <property type="entry name" value="SPRY"/>
    <property type="match status" value="1"/>
</dbReference>
<organism evidence="11 12">
    <name type="scientific">Phrynosoma platyrhinos</name>
    <name type="common">Desert horned lizard</name>
    <dbReference type="NCBI Taxonomy" id="52577"/>
    <lineage>
        <taxon>Eukaryota</taxon>
        <taxon>Metazoa</taxon>
        <taxon>Chordata</taxon>
        <taxon>Craniata</taxon>
        <taxon>Vertebrata</taxon>
        <taxon>Euteleostomi</taxon>
        <taxon>Lepidosauria</taxon>
        <taxon>Squamata</taxon>
        <taxon>Bifurcata</taxon>
        <taxon>Unidentata</taxon>
        <taxon>Episquamata</taxon>
        <taxon>Toxicofera</taxon>
        <taxon>Iguania</taxon>
        <taxon>Phrynosomatidae</taxon>
        <taxon>Phrynosomatinae</taxon>
        <taxon>Phrynosoma</taxon>
    </lineage>
</organism>
<keyword evidence="12" id="KW-1185">Reference proteome</keyword>
<dbReference type="InterPro" id="IPR050143">
    <property type="entry name" value="TRIM/RBCC"/>
</dbReference>
<reference evidence="11 12" key="1">
    <citation type="journal article" date="2022" name="Gigascience">
        <title>A chromosome-level genome assembly and annotation of the desert horned lizard, Phrynosoma platyrhinos, provides insight into chromosomal rearrangements among reptiles.</title>
        <authorList>
            <person name="Koochekian N."/>
            <person name="Ascanio A."/>
            <person name="Farleigh K."/>
            <person name="Card D.C."/>
            <person name="Schield D.R."/>
            <person name="Castoe T.A."/>
            <person name="Jezkova T."/>
        </authorList>
    </citation>
    <scope>NUCLEOTIDE SEQUENCE [LARGE SCALE GENOMIC DNA]</scope>
    <source>
        <strain evidence="11">NK-2021</strain>
    </source>
</reference>
<dbReference type="SMART" id="SM00336">
    <property type="entry name" value="BBOX"/>
    <property type="match status" value="1"/>
</dbReference>
<dbReference type="InterPro" id="IPR013320">
    <property type="entry name" value="ConA-like_dom_sf"/>
</dbReference>
<comment type="function">
    <text evidence="6">Neurotoxin that produces dose-dependent hypolocomotion and hyperalgesia in mice. May directly act on the central nervous system, as it is 6500-fold more potent when administered intracerebroventricularly than intraperitoneal.</text>
</comment>
<dbReference type="InterPro" id="IPR000315">
    <property type="entry name" value="Znf_B-box"/>
</dbReference>
<evidence type="ECO:0000256" key="5">
    <source>
        <dbReference type="ARBA" id="ARBA00022833"/>
    </source>
</evidence>
<evidence type="ECO:0000259" key="9">
    <source>
        <dbReference type="PROSITE" id="PS50119"/>
    </source>
</evidence>
<dbReference type="Gene3D" id="2.60.120.920">
    <property type="match status" value="1"/>
</dbReference>
<evidence type="ECO:0000256" key="3">
    <source>
        <dbReference type="ARBA" id="ARBA00022723"/>
    </source>
</evidence>
<dbReference type="SMART" id="SM00589">
    <property type="entry name" value="PRY"/>
    <property type="match status" value="1"/>
</dbReference>
<evidence type="ECO:0000256" key="1">
    <source>
        <dbReference type="ARBA" id="ARBA00009651"/>
    </source>
</evidence>
<accession>A0ABQ7TL28</accession>
<dbReference type="InterPro" id="IPR006574">
    <property type="entry name" value="PRY"/>
</dbReference>
<keyword evidence="2" id="KW-0800">Toxin</keyword>
<keyword evidence="2" id="KW-0528">Neurotoxin</keyword>
<comment type="similarity">
    <text evidence="1">Belongs to the ohanin/vespryn family.</text>
</comment>
<dbReference type="InterPro" id="IPR001870">
    <property type="entry name" value="B30.2/SPRY"/>
</dbReference>
<evidence type="ECO:0008006" key="13">
    <source>
        <dbReference type="Google" id="ProtNLM"/>
    </source>
</evidence>
<keyword evidence="5" id="KW-0862">Zinc</keyword>
<dbReference type="PANTHER" id="PTHR24103">
    <property type="entry name" value="E3 UBIQUITIN-PROTEIN LIGASE TRIM"/>
    <property type="match status" value="1"/>
</dbReference>
<evidence type="ECO:0000259" key="8">
    <source>
        <dbReference type="PROSITE" id="PS50089"/>
    </source>
</evidence>
<dbReference type="InterPro" id="IPR001841">
    <property type="entry name" value="Znf_RING"/>
</dbReference>
<dbReference type="EMBL" id="JAIPUX010000439">
    <property type="protein sequence ID" value="KAH0630525.1"/>
    <property type="molecule type" value="Genomic_DNA"/>
</dbReference>
<dbReference type="PROSITE" id="PS50188">
    <property type="entry name" value="B302_SPRY"/>
    <property type="match status" value="1"/>
</dbReference>
<evidence type="ECO:0000256" key="6">
    <source>
        <dbReference type="ARBA" id="ARBA00034460"/>
    </source>
</evidence>
<evidence type="ECO:0000256" key="4">
    <source>
        <dbReference type="ARBA" id="ARBA00022771"/>
    </source>
</evidence>
<evidence type="ECO:0000256" key="2">
    <source>
        <dbReference type="ARBA" id="ARBA00022699"/>
    </source>
</evidence>
<feature type="domain" description="B box-type" evidence="9">
    <location>
        <begin position="108"/>
        <end position="149"/>
    </location>
</feature>
<protein>
    <recommendedName>
        <fullName evidence="13">Zinc finger protein RFP-like</fullName>
    </recommendedName>
</protein>
<dbReference type="SMART" id="SM00449">
    <property type="entry name" value="SPRY"/>
    <property type="match status" value="1"/>
</dbReference>
<dbReference type="Pfam" id="PF00643">
    <property type="entry name" value="zf-B_box"/>
    <property type="match status" value="1"/>
</dbReference>
<dbReference type="SMART" id="SM00184">
    <property type="entry name" value="RING"/>
    <property type="match status" value="1"/>
</dbReference>
<dbReference type="PRINTS" id="PR01407">
    <property type="entry name" value="BUTYPHLNCDUF"/>
</dbReference>
<dbReference type="InterPro" id="IPR017907">
    <property type="entry name" value="Znf_RING_CS"/>
</dbReference>
<dbReference type="Pfam" id="PF13765">
    <property type="entry name" value="PRY"/>
    <property type="match status" value="1"/>
</dbReference>
<dbReference type="InterPro" id="IPR003877">
    <property type="entry name" value="SPRY_dom"/>
</dbReference>
<name>A0ABQ7TL28_PHRPL</name>
<evidence type="ECO:0000313" key="11">
    <source>
        <dbReference type="EMBL" id="KAH0630525.1"/>
    </source>
</evidence>
<dbReference type="Gene3D" id="3.30.160.60">
    <property type="entry name" value="Classic Zinc Finger"/>
    <property type="match status" value="1"/>
</dbReference>
<keyword evidence="3" id="KW-0479">Metal-binding</keyword>
<feature type="domain" description="RING-type" evidence="8">
    <location>
        <begin position="35"/>
        <end position="77"/>
    </location>
</feature>
<dbReference type="Pfam" id="PF15227">
    <property type="entry name" value="zf-C3HC4_4"/>
    <property type="match status" value="1"/>
</dbReference>
<proteinExistence type="inferred from homology"/>
<dbReference type="CDD" id="cd12888">
    <property type="entry name" value="SPRY_PRY_TRIM7_like"/>
    <property type="match status" value="1"/>
</dbReference>
<gene>
    <name evidence="11" type="ORF">JD844_013622</name>
</gene>
<feature type="domain" description="B30.2/SPRY" evidence="10">
    <location>
        <begin position="225"/>
        <end position="414"/>
    </location>
</feature>
<comment type="caution">
    <text evidence="11">The sequence shown here is derived from an EMBL/GenBank/DDBJ whole genome shotgun (WGS) entry which is preliminary data.</text>
</comment>
<evidence type="ECO:0000313" key="12">
    <source>
        <dbReference type="Proteomes" id="UP000826234"/>
    </source>
</evidence>
<dbReference type="PROSITE" id="PS50119">
    <property type="entry name" value="ZF_BBOX"/>
    <property type="match status" value="1"/>
</dbReference>
<dbReference type="PROSITE" id="PS50089">
    <property type="entry name" value="ZF_RING_2"/>
    <property type="match status" value="1"/>
</dbReference>
<dbReference type="InterPro" id="IPR013083">
    <property type="entry name" value="Znf_RING/FYVE/PHD"/>
</dbReference>
<evidence type="ECO:0000256" key="7">
    <source>
        <dbReference type="PROSITE-ProRule" id="PRU00024"/>
    </source>
</evidence>
<dbReference type="InterPro" id="IPR003879">
    <property type="entry name" value="Butyrophylin_SPRY"/>
</dbReference>
<dbReference type="CDD" id="cd19762">
    <property type="entry name" value="Bbox2_TRIM7-like"/>
    <property type="match status" value="1"/>
</dbReference>
<dbReference type="SUPFAM" id="SSF57850">
    <property type="entry name" value="RING/U-box"/>
    <property type="match status" value="1"/>
</dbReference>
<evidence type="ECO:0000259" key="10">
    <source>
        <dbReference type="PROSITE" id="PS50188"/>
    </source>
</evidence>
<dbReference type="CDD" id="cd16594">
    <property type="entry name" value="RING-HC_TRIM7-like_C-IV"/>
    <property type="match status" value="1"/>
</dbReference>
<keyword evidence="4 7" id="KW-0863">Zinc-finger</keyword>
<dbReference type="InterPro" id="IPR043136">
    <property type="entry name" value="B30.2/SPRY_sf"/>
</dbReference>
<dbReference type="PROSITE" id="PS00518">
    <property type="entry name" value="ZF_RING_1"/>
    <property type="match status" value="1"/>
</dbReference>